<accession>A0ABX7FTD5</accession>
<feature type="chain" id="PRO_5045737343" description="Peptidase" evidence="1">
    <location>
        <begin position="28"/>
        <end position="490"/>
    </location>
</feature>
<proteinExistence type="predicted"/>
<feature type="signal peptide" evidence="1">
    <location>
        <begin position="1"/>
        <end position="27"/>
    </location>
</feature>
<evidence type="ECO:0000313" key="2">
    <source>
        <dbReference type="EMBL" id="QRG69498.1"/>
    </source>
</evidence>
<evidence type="ECO:0008006" key="4">
    <source>
        <dbReference type="Google" id="ProtNLM"/>
    </source>
</evidence>
<dbReference type="Proteomes" id="UP000596248">
    <property type="component" value="Chromosome"/>
</dbReference>
<organism evidence="2 3">
    <name type="scientific">Brevibacillus choshinensis</name>
    <dbReference type="NCBI Taxonomy" id="54911"/>
    <lineage>
        <taxon>Bacteria</taxon>
        <taxon>Bacillati</taxon>
        <taxon>Bacillota</taxon>
        <taxon>Bacilli</taxon>
        <taxon>Bacillales</taxon>
        <taxon>Paenibacillaceae</taxon>
        <taxon>Brevibacillus</taxon>
    </lineage>
</organism>
<sequence length="490" mass="53246">MKSFRNSVGVLLCTCLLAASPAALPHAAALTTTSYEEALKTAPHSVKKTVENTLEFFGLSDETISFQSSTSGGWRVTMTNTADASSSGSIPTSVTLLFSKKDQKLTQMTAYWAKQPTNKTADLEGAVSEAQDFAQSVIGENYDVSSQATITFHSKAEVSIYPIVKDIPVQKPVGRIIVDEAGHVISFHRLDSYIDERLLPSKADVLSTEKAKQAFSDQLKLELAYDDEQGQYQYVAMPYPSIDAKTGKAFLNSVQSVNTSFTVGTAKKELAAVSANRAKEMAKTFLGLQADQVAVSTSRESHPNETPITIHTASDKNGSFEIRVNEKTGELQTIREKNRGRGSEASPSSVADAKKQALSFIEQYIPLNEGDYMLRESTFTQHETAYRLSLYPSVNGVRTTKPIVVLTMDLLGNTVTNVSTRAFAAPSAEAIPAFISAEEAKKQWVKALEPKLNYVFADPEDDHAILAYVASISAQSHYVDAISGTVSSYK</sequence>
<dbReference type="RefSeq" id="WP_203356489.1">
    <property type="nucleotide sequence ID" value="NZ_CP069127.1"/>
</dbReference>
<reference evidence="2 3" key="1">
    <citation type="submission" date="2021-01" db="EMBL/GenBank/DDBJ databases">
        <title>Identification of strong promoters based on the transcriptome of Brevibacillus choshinensis.</title>
        <authorList>
            <person name="Yao D."/>
            <person name="Zhang K."/>
            <person name="Wu J."/>
        </authorList>
    </citation>
    <scope>NUCLEOTIDE SEQUENCE [LARGE SCALE GENOMIC DNA]</scope>
    <source>
        <strain evidence="2 3">HPD31-SP3</strain>
    </source>
</reference>
<keyword evidence="3" id="KW-1185">Reference proteome</keyword>
<evidence type="ECO:0000256" key="1">
    <source>
        <dbReference type="SAM" id="SignalP"/>
    </source>
</evidence>
<evidence type="ECO:0000313" key="3">
    <source>
        <dbReference type="Proteomes" id="UP000596248"/>
    </source>
</evidence>
<gene>
    <name evidence="2" type="ORF">JNE38_10430</name>
</gene>
<protein>
    <recommendedName>
        <fullName evidence="4">Peptidase</fullName>
    </recommendedName>
</protein>
<name>A0ABX7FTD5_BRECH</name>
<keyword evidence="1" id="KW-0732">Signal</keyword>
<dbReference type="EMBL" id="CP069127">
    <property type="protein sequence ID" value="QRG69498.1"/>
    <property type="molecule type" value="Genomic_DNA"/>
</dbReference>